<protein>
    <submittedName>
        <fullName evidence="1">10133_t:CDS:1</fullName>
    </submittedName>
</protein>
<evidence type="ECO:0000313" key="1">
    <source>
        <dbReference type="EMBL" id="CAG8486318.1"/>
    </source>
</evidence>
<dbReference type="EMBL" id="CAJVPM010002430">
    <property type="protein sequence ID" value="CAG8486318.1"/>
    <property type="molecule type" value="Genomic_DNA"/>
</dbReference>
<dbReference type="Proteomes" id="UP000789860">
    <property type="component" value="Unassembled WGS sequence"/>
</dbReference>
<gene>
    <name evidence="1" type="ORF">SCALOS_LOCUS2647</name>
</gene>
<sequence>MTAEGIPIHIKQPMIHTIMPEESMLDSKSEVSSPEALQETSNAISLIIQFISIAFNFMTSKESPLRTLSPEITFFLEAIINFFSTTSKINLILYLIIFFTWSYLQKSPLILLILGCTFGYMLRNNSNTPNQKIFWMQESYVQQNAQDSLQATKYEKATSSELSITPRVDDSLNKAFDFIIRDIVVFYYDQINLGKDSEFHIHVRNAMNVMAMNLSSCLQNADKVELGIMSSFAIANNFIVHL</sequence>
<accession>A0ACA9KPS5</accession>
<comment type="caution">
    <text evidence="1">The sequence shown here is derived from an EMBL/GenBank/DDBJ whole genome shotgun (WGS) entry which is preliminary data.</text>
</comment>
<name>A0ACA9KPS5_9GLOM</name>
<feature type="non-terminal residue" evidence="1">
    <location>
        <position position="242"/>
    </location>
</feature>
<evidence type="ECO:0000313" key="2">
    <source>
        <dbReference type="Proteomes" id="UP000789860"/>
    </source>
</evidence>
<reference evidence="1" key="1">
    <citation type="submission" date="2021-06" db="EMBL/GenBank/DDBJ databases">
        <authorList>
            <person name="Kallberg Y."/>
            <person name="Tangrot J."/>
            <person name="Rosling A."/>
        </authorList>
    </citation>
    <scope>NUCLEOTIDE SEQUENCE</scope>
    <source>
        <strain evidence="1">AU212A</strain>
    </source>
</reference>
<organism evidence="1 2">
    <name type="scientific">Scutellospora calospora</name>
    <dbReference type="NCBI Taxonomy" id="85575"/>
    <lineage>
        <taxon>Eukaryota</taxon>
        <taxon>Fungi</taxon>
        <taxon>Fungi incertae sedis</taxon>
        <taxon>Mucoromycota</taxon>
        <taxon>Glomeromycotina</taxon>
        <taxon>Glomeromycetes</taxon>
        <taxon>Diversisporales</taxon>
        <taxon>Gigasporaceae</taxon>
        <taxon>Scutellospora</taxon>
    </lineage>
</organism>
<keyword evidence="2" id="KW-1185">Reference proteome</keyword>
<proteinExistence type="predicted"/>